<evidence type="ECO:0000259" key="5">
    <source>
        <dbReference type="Pfam" id="PF04542"/>
    </source>
</evidence>
<feature type="domain" description="RNA polymerase sigma factor 70 region 4 type 2" evidence="6">
    <location>
        <begin position="140"/>
        <end position="191"/>
    </location>
</feature>
<accession>A0A4P6P7S8</accession>
<dbReference type="InterPro" id="IPR014284">
    <property type="entry name" value="RNA_pol_sigma-70_dom"/>
</dbReference>
<dbReference type="GO" id="GO:0003677">
    <property type="term" value="F:DNA binding"/>
    <property type="evidence" value="ECO:0007669"/>
    <property type="project" value="InterPro"/>
</dbReference>
<dbReference type="Gene3D" id="1.10.10.10">
    <property type="entry name" value="Winged helix-like DNA-binding domain superfamily/Winged helix DNA-binding domain"/>
    <property type="match status" value="1"/>
</dbReference>
<evidence type="ECO:0000256" key="2">
    <source>
        <dbReference type="ARBA" id="ARBA00023015"/>
    </source>
</evidence>
<evidence type="ECO:0000313" key="8">
    <source>
        <dbReference type="Proteomes" id="UP000290244"/>
    </source>
</evidence>
<comment type="similarity">
    <text evidence="1">Belongs to the sigma-70 factor family. ECF subfamily.</text>
</comment>
<evidence type="ECO:0000259" key="6">
    <source>
        <dbReference type="Pfam" id="PF08281"/>
    </source>
</evidence>
<evidence type="ECO:0000256" key="4">
    <source>
        <dbReference type="ARBA" id="ARBA00023163"/>
    </source>
</evidence>
<dbReference type="InterPro" id="IPR013325">
    <property type="entry name" value="RNA_pol_sigma_r2"/>
</dbReference>
<dbReference type="KEGG" id="lsd:EMK97_07515"/>
<dbReference type="PANTHER" id="PTHR43133:SF45">
    <property type="entry name" value="RNA POLYMERASE ECF-TYPE SIGMA FACTOR"/>
    <property type="match status" value="1"/>
</dbReference>
<protein>
    <submittedName>
        <fullName evidence="7">Sigma-70 family RNA polymerase sigma factor</fullName>
    </submittedName>
</protein>
<keyword evidence="8" id="KW-1185">Reference proteome</keyword>
<dbReference type="InterPro" id="IPR039425">
    <property type="entry name" value="RNA_pol_sigma-70-like"/>
</dbReference>
<evidence type="ECO:0000256" key="3">
    <source>
        <dbReference type="ARBA" id="ARBA00023082"/>
    </source>
</evidence>
<dbReference type="RefSeq" id="WP_130600878.1">
    <property type="nucleotide sequence ID" value="NZ_CP034759.1"/>
</dbReference>
<dbReference type="InterPro" id="IPR013324">
    <property type="entry name" value="RNA_pol_sigma_r3/r4-like"/>
</dbReference>
<name>A0A4P6P7S8_9GAMM</name>
<dbReference type="InterPro" id="IPR007627">
    <property type="entry name" value="RNA_pol_sigma70_r2"/>
</dbReference>
<keyword evidence="2" id="KW-0805">Transcription regulation</keyword>
<dbReference type="SUPFAM" id="SSF88946">
    <property type="entry name" value="Sigma2 domain of RNA polymerase sigma factors"/>
    <property type="match status" value="1"/>
</dbReference>
<dbReference type="EMBL" id="CP034759">
    <property type="protein sequence ID" value="QBG35572.1"/>
    <property type="molecule type" value="Genomic_DNA"/>
</dbReference>
<dbReference type="Proteomes" id="UP000290244">
    <property type="component" value="Chromosome"/>
</dbReference>
<dbReference type="Pfam" id="PF04542">
    <property type="entry name" value="Sigma70_r2"/>
    <property type="match status" value="1"/>
</dbReference>
<dbReference type="CDD" id="cd06171">
    <property type="entry name" value="Sigma70_r4"/>
    <property type="match status" value="1"/>
</dbReference>
<dbReference type="GO" id="GO:0006352">
    <property type="term" value="P:DNA-templated transcription initiation"/>
    <property type="evidence" value="ECO:0007669"/>
    <property type="project" value="InterPro"/>
</dbReference>
<dbReference type="AlphaFoldDB" id="A0A4P6P7S8"/>
<evidence type="ECO:0000313" key="7">
    <source>
        <dbReference type="EMBL" id="QBG35572.1"/>
    </source>
</evidence>
<reference evidence="7 8" key="1">
    <citation type="submission" date="2018-12" db="EMBL/GenBank/DDBJ databases">
        <title>Complete genome of Litorilituus sediminis.</title>
        <authorList>
            <person name="Liu A."/>
            <person name="Rong J."/>
        </authorList>
    </citation>
    <scope>NUCLEOTIDE SEQUENCE [LARGE SCALE GENOMIC DNA]</scope>
    <source>
        <strain evidence="7 8">JCM 17549</strain>
    </source>
</reference>
<sequence>MLNSQQTRISAFCATGVGASKVESKDSGLDHQIVFTQWMTEHENLLRHIITGFEAKPAIQDELFQEIALNIWRALPKFRQDASVKTFVARIAHNVLATHVAKSVKSIKVTQDLSQLNQDAEQDCPLSTPYQQLNKVQRQQRLAACIRQLSLEQQQVITLALEGMSYQEIAQVLDITTNLVGVRLKRAKTALMQRLEAI</sequence>
<proteinExistence type="inferred from homology"/>
<organism evidence="7 8">
    <name type="scientific">Litorilituus sediminis</name>
    <dbReference type="NCBI Taxonomy" id="718192"/>
    <lineage>
        <taxon>Bacteria</taxon>
        <taxon>Pseudomonadati</taxon>
        <taxon>Pseudomonadota</taxon>
        <taxon>Gammaproteobacteria</taxon>
        <taxon>Alteromonadales</taxon>
        <taxon>Colwelliaceae</taxon>
        <taxon>Litorilituus</taxon>
    </lineage>
</organism>
<dbReference type="InterPro" id="IPR013249">
    <property type="entry name" value="RNA_pol_sigma70_r4_t2"/>
</dbReference>
<feature type="domain" description="RNA polymerase sigma-70 region 2" evidence="5">
    <location>
        <begin position="40"/>
        <end position="102"/>
    </location>
</feature>
<dbReference type="NCBIfam" id="TIGR02937">
    <property type="entry name" value="sigma70-ECF"/>
    <property type="match status" value="1"/>
</dbReference>
<dbReference type="OrthoDB" id="9782108at2"/>
<dbReference type="Gene3D" id="1.10.1740.10">
    <property type="match status" value="1"/>
</dbReference>
<dbReference type="InterPro" id="IPR036388">
    <property type="entry name" value="WH-like_DNA-bd_sf"/>
</dbReference>
<evidence type="ECO:0000256" key="1">
    <source>
        <dbReference type="ARBA" id="ARBA00010641"/>
    </source>
</evidence>
<dbReference type="PANTHER" id="PTHR43133">
    <property type="entry name" value="RNA POLYMERASE ECF-TYPE SIGMA FACTO"/>
    <property type="match status" value="1"/>
</dbReference>
<gene>
    <name evidence="7" type="ORF">EMK97_07515</name>
</gene>
<dbReference type="SUPFAM" id="SSF88659">
    <property type="entry name" value="Sigma3 and sigma4 domains of RNA polymerase sigma factors"/>
    <property type="match status" value="1"/>
</dbReference>
<dbReference type="GO" id="GO:0016987">
    <property type="term" value="F:sigma factor activity"/>
    <property type="evidence" value="ECO:0007669"/>
    <property type="project" value="UniProtKB-KW"/>
</dbReference>
<keyword evidence="3" id="KW-0731">Sigma factor</keyword>
<keyword evidence="4" id="KW-0804">Transcription</keyword>
<dbReference type="Pfam" id="PF08281">
    <property type="entry name" value="Sigma70_r4_2"/>
    <property type="match status" value="1"/>
</dbReference>